<sequence>MSDDLCLPPEVWCIVVDHAIYGFLEEYWTCPPNAAALSSEPILPPNPVPNLLAVSSSVRYMTLQAMAEHTGLGYDSEGLGRLDGSAREAVAAVRRLWYPESLKKQNAEVHRLSQLSPTMRVLAHVVAALQQCRGVLLARLDAYEADDASQIATLASPQIIAREQEVLFDSVPNLYANALLLPMESEGGDTPCLRALGARFGSSRGDTSYAKEVEALYESVGLRGDMLSPVSLSLQYKLYLLSCQGYYLTMVHMAYVVYPRHTGLERIPTDELAKDTSFVNVSAYLLHDELELLLESSPTSTIWVRWTQLVDRRNLGRIAIVVNNAEAFIRGTSETPTGLHQSLVSCSGSLEKMMKRMDAPFPG</sequence>
<dbReference type="EMBL" id="BPQB01000066">
    <property type="protein sequence ID" value="GJE96975.1"/>
    <property type="molecule type" value="Genomic_DNA"/>
</dbReference>
<keyword evidence="2" id="KW-1185">Reference proteome</keyword>
<organism evidence="1 2">
    <name type="scientific">Phanerochaete sordida</name>
    <dbReference type="NCBI Taxonomy" id="48140"/>
    <lineage>
        <taxon>Eukaryota</taxon>
        <taxon>Fungi</taxon>
        <taxon>Dikarya</taxon>
        <taxon>Basidiomycota</taxon>
        <taxon>Agaricomycotina</taxon>
        <taxon>Agaricomycetes</taxon>
        <taxon>Polyporales</taxon>
        <taxon>Phanerochaetaceae</taxon>
        <taxon>Phanerochaete</taxon>
    </lineage>
</organism>
<evidence type="ECO:0000313" key="1">
    <source>
        <dbReference type="EMBL" id="GJE96975.1"/>
    </source>
</evidence>
<dbReference type="AlphaFoldDB" id="A0A9P3GP41"/>
<accession>A0A9P3GP41</accession>
<gene>
    <name evidence="1" type="ORF">PsYK624_131850</name>
</gene>
<dbReference type="Proteomes" id="UP000703269">
    <property type="component" value="Unassembled WGS sequence"/>
</dbReference>
<comment type="caution">
    <text evidence="1">The sequence shown here is derived from an EMBL/GenBank/DDBJ whole genome shotgun (WGS) entry which is preliminary data.</text>
</comment>
<name>A0A9P3GP41_9APHY</name>
<evidence type="ECO:0000313" key="2">
    <source>
        <dbReference type="Proteomes" id="UP000703269"/>
    </source>
</evidence>
<protein>
    <submittedName>
        <fullName evidence="1">Uncharacterized protein</fullName>
    </submittedName>
</protein>
<proteinExistence type="predicted"/>
<reference evidence="1 2" key="1">
    <citation type="submission" date="2021-08" db="EMBL/GenBank/DDBJ databases">
        <title>Draft Genome Sequence of Phanerochaete sordida strain YK-624.</title>
        <authorList>
            <person name="Mori T."/>
            <person name="Dohra H."/>
            <person name="Suzuki T."/>
            <person name="Kawagishi H."/>
            <person name="Hirai H."/>
        </authorList>
    </citation>
    <scope>NUCLEOTIDE SEQUENCE [LARGE SCALE GENOMIC DNA]</scope>
    <source>
        <strain evidence="1 2">YK-624</strain>
    </source>
</reference>